<evidence type="ECO:0000313" key="5">
    <source>
        <dbReference type="EMBL" id="MBM6401437.1"/>
    </source>
</evidence>
<sequence length="192" mass="20820">MALSEIVRFTSGGTPSKANAAFWNGNVPWFSAKDVKKPRLTDSADHISEAVFASTPLRKLPENTVVLVVRGMILAHTVPIAVLGVEAAINQDLKALLPREGIDVDPTFLAAMLRAQHGTILSQVSTAGHGTKKLDSRVLEGIRIPFPAPQEQRRLAKVLDLAARQRAVVESMLELQDELIGSLQARAFRGEL</sequence>
<gene>
    <name evidence="5" type="ORF">JQN70_13640</name>
</gene>
<dbReference type="Pfam" id="PF01420">
    <property type="entry name" value="Methylase_S"/>
    <property type="match status" value="1"/>
</dbReference>
<dbReference type="EMBL" id="JAFDVD010000015">
    <property type="protein sequence ID" value="MBM6401437.1"/>
    <property type="molecule type" value="Genomic_DNA"/>
</dbReference>
<proteinExistence type="inferred from homology"/>
<comment type="similarity">
    <text evidence="1">Belongs to the type-I restriction system S methylase family.</text>
</comment>
<evidence type="ECO:0000259" key="4">
    <source>
        <dbReference type="Pfam" id="PF01420"/>
    </source>
</evidence>
<evidence type="ECO:0000256" key="3">
    <source>
        <dbReference type="ARBA" id="ARBA00023125"/>
    </source>
</evidence>
<organism evidence="5 6">
    <name type="scientific">Phycicoccus sonneratiae</name>
    <dbReference type="NCBI Taxonomy" id="2807628"/>
    <lineage>
        <taxon>Bacteria</taxon>
        <taxon>Bacillati</taxon>
        <taxon>Actinomycetota</taxon>
        <taxon>Actinomycetes</taxon>
        <taxon>Micrococcales</taxon>
        <taxon>Intrasporangiaceae</taxon>
        <taxon>Phycicoccus</taxon>
    </lineage>
</organism>
<dbReference type="SUPFAM" id="SSF116734">
    <property type="entry name" value="DNA methylase specificity domain"/>
    <property type="match status" value="1"/>
</dbReference>
<keyword evidence="5" id="KW-0255">Endonuclease</keyword>
<feature type="domain" description="Type I restriction modification DNA specificity" evidence="4">
    <location>
        <begin position="2"/>
        <end position="160"/>
    </location>
</feature>
<dbReference type="InterPro" id="IPR044946">
    <property type="entry name" value="Restrct_endonuc_typeI_TRD_sf"/>
</dbReference>
<keyword evidence="6" id="KW-1185">Reference proteome</keyword>
<dbReference type="PANTHER" id="PTHR30408">
    <property type="entry name" value="TYPE-1 RESTRICTION ENZYME ECOKI SPECIFICITY PROTEIN"/>
    <property type="match status" value="1"/>
</dbReference>
<dbReference type="InterPro" id="IPR000055">
    <property type="entry name" value="Restrct_endonuc_typeI_TRD"/>
</dbReference>
<protein>
    <submittedName>
        <fullName evidence="5">Restriction endonuclease subunit S</fullName>
    </submittedName>
</protein>
<evidence type="ECO:0000256" key="1">
    <source>
        <dbReference type="ARBA" id="ARBA00010923"/>
    </source>
</evidence>
<dbReference type="CDD" id="cd17249">
    <property type="entry name" value="RMtype1_S_EcoR124I-TRD2-CR2_like"/>
    <property type="match status" value="1"/>
</dbReference>
<accession>A0ABS2CNH3</accession>
<dbReference type="GO" id="GO:0004519">
    <property type="term" value="F:endonuclease activity"/>
    <property type="evidence" value="ECO:0007669"/>
    <property type="project" value="UniProtKB-KW"/>
</dbReference>
<comment type="caution">
    <text evidence="5">The sequence shown here is derived from an EMBL/GenBank/DDBJ whole genome shotgun (WGS) entry which is preliminary data.</text>
</comment>
<dbReference type="PANTHER" id="PTHR30408:SF12">
    <property type="entry name" value="TYPE I RESTRICTION ENZYME MJAVIII SPECIFICITY SUBUNIT"/>
    <property type="match status" value="1"/>
</dbReference>
<keyword evidence="5" id="KW-0378">Hydrolase</keyword>
<keyword evidence="5" id="KW-0540">Nuclease</keyword>
<dbReference type="Proteomes" id="UP001430172">
    <property type="component" value="Unassembled WGS sequence"/>
</dbReference>
<dbReference type="Gene3D" id="3.90.220.20">
    <property type="entry name" value="DNA methylase specificity domains"/>
    <property type="match status" value="2"/>
</dbReference>
<evidence type="ECO:0000313" key="6">
    <source>
        <dbReference type="Proteomes" id="UP001430172"/>
    </source>
</evidence>
<keyword evidence="3" id="KW-0238">DNA-binding</keyword>
<reference evidence="5" key="1">
    <citation type="submission" date="2021-02" db="EMBL/GenBank/DDBJ databases">
        <title>Phycicoccus sp. MQZ13P-5T, whole genome shotgun sequence.</title>
        <authorList>
            <person name="Tuo L."/>
        </authorList>
    </citation>
    <scope>NUCLEOTIDE SEQUENCE</scope>
    <source>
        <strain evidence="5">MQZ13P-5</strain>
    </source>
</reference>
<dbReference type="InterPro" id="IPR052021">
    <property type="entry name" value="Type-I_RS_S_subunit"/>
</dbReference>
<name>A0ABS2CNH3_9MICO</name>
<keyword evidence="2" id="KW-0680">Restriction system</keyword>
<evidence type="ECO:0000256" key="2">
    <source>
        <dbReference type="ARBA" id="ARBA00022747"/>
    </source>
</evidence>
<dbReference type="RefSeq" id="WP_204131907.1">
    <property type="nucleotide sequence ID" value="NZ_JAFDVD010000015.1"/>
</dbReference>